<dbReference type="PANTHER" id="PTHR35813">
    <property type="entry name" value="INNER MEMBRANE PROTEIN YBAN"/>
    <property type="match status" value="1"/>
</dbReference>
<evidence type="ECO:0000256" key="1">
    <source>
        <dbReference type="SAM" id="Phobius"/>
    </source>
</evidence>
<dbReference type="PIRSF" id="PIRSF016789">
    <property type="entry name" value="DUF454"/>
    <property type="match status" value="1"/>
</dbReference>
<organism evidence="2 3">
    <name type="scientific">Variovorax beijingensis</name>
    <dbReference type="NCBI Taxonomy" id="2496117"/>
    <lineage>
        <taxon>Bacteria</taxon>
        <taxon>Pseudomonadati</taxon>
        <taxon>Pseudomonadota</taxon>
        <taxon>Betaproteobacteria</taxon>
        <taxon>Burkholderiales</taxon>
        <taxon>Comamonadaceae</taxon>
        <taxon>Variovorax</taxon>
    </lineage>
</organism>
<dbReference type="AlphaFoldDB" id="A0A3P3EVT7"/>
<dbReference type="InterPro" id="IPR007401">
    <property type="entry name" value="DUF454"/>
</dbReference>
<protein>
    <submittedName>
        <fullName evidence="2">DUF454 domain-containing protein</fullName>
    </submittedName>
</protein>
<dbReference type="Proteomes" id="UP000271590">
    <property type="component" value="Unassembled WGS sequence"/>
</dbReference>
<keyword evidence="1" id="KW-0812">Transmembrane</keyword>
<dbReference type="RefSeq" id="WP_124957598.1">
    <property type="nucleotide sequence ID" value="NZ_CBFHCE010000002.1"/>
</dbReference>
<dbReference type="GO" id="GO:0005886">
    <property type="term" value="C:plasma membrane"/>
    <property type="evidence" value="ECO:0007669"/>
    <property type="project" value="TreeGrafter"/>
</dbReference>
<reference evidence="2 3" key="1">
    <citation type="submission" date="2018-11" db="EMBL/GenBank/DDBJ databases">
        <title>The genome of Variovorax sp T529.</title>
        <authorList>
            <person name="Gao J."/>
        </authorList>
    </citation>
    <scope>NUCLEOTIDE SEQUENCE [LARGE SCALE GENOMIC DNA]</scope>
    <source>
        <strain evidence="2 3">T529</strain>
    </source>
</reference>
<evidence type="ECO:0000313" key="3">
    <source>
        <dbReference type="Proteomes" id="UP000271590"/>
    </source>
</evidence>
<dbReference type="EMBL" id="RQXU01000003">
    <property type="protein sequence ID" value="RRH90371.1"/>
    <property type="molecule type" value="Genomic_DNA"/>
</dbReference>
<keyword evidence="1" id="KW-0472">Membrane</keyword>
<gene>
    <name evidence="2" type="ORF">EH244_06370</name>
</gene>
<accession>A0A3P3EVT7</accession>
<evidence type="ECO:0000313" key="2">
    <source>
        <dbReference type="EMBL" id="RRH90371.1"/>
    </source>
</evidence>
<proteinExistence type="predicted"/>
<comment type="caution">
    <text evidence="2">The sequence shown here is derived from an EMBL/GenBank/DDBJ whole genome shotgun (WGS) entry which is preliminary data.</text>
</comment>
<sequence length="136" mass="14748">MANPTSTLTPSWQRPIYMVLGCLSLAIGIVALVVPLIPGIVFLALAAACFSRSSPAMDRWLTTHPRFGKLITNWQTAGAISRSTKWVITGSMVASFSLIFLETQSRFIQLAVAIVMLAVLVYVWRRPEQASAPAAA</sequence>
<feature type="transmembrane region" description="Helical" evidence="1">
    <location>
        <begin position="16"/>
        <end position="49"/>
    </location>
</feature>
<feature type="transmembrane region" description="Helical" evidence="1">
    <location>
        <begin position="107"/>
        <end position="124"/>
    </location>
</feature>
<keyword evidence="1" id="KW-1133">Transmembrane helix</keyword>
<dbReference type="Pfam" id="PF04304">
    <property type="entry name" value="DUF454"/>
    <property type="match status" value="1"/>
</dbReference>
<name>A0A3P3EVT7_9BURK</name>
<dbReference type="PANTHER" id="PTHR35813:SF1">
    <property type="entry name" value="INNER MEMBRANE PROTEIN YBAN"/>
    <property type="match status" value="1"/>
</dbReference>